<protein>
    <submittedName>
        <fullName evidence="4">MCE family protein</fullName>
    </submittedName>
</protein>
<dbReference type="PANTHER" id="PTHR33371:SF17">
    <property type="entry name" value="MCE-FAMILY PROTEIN MCE1B"/>
    <property type="match status" value="1"/>
</dbReference>
<dbReference type="Pfam" id="PF02470">
    <property type="entry name" value="MlaD"/>
    <property type="match status" value="1"/>
</dbReference>
<feature type="domain" description="Mammalian cell entry C-terminal" evidence="3">
    <location>
        <begin position="127"/>
        <end position="325"/>
    </location>
</feature>
<comment type="caution">
    <text evidence="4">The sequence shown here is derived from an EMBL/GenBank/DDBJ whole genome shotgun (WGS) entry which is preliminary data.</text>
</comment>
<keyword evidence="1" id="KW-1133">Transmembrane helix</keyword>
<dbReference type="RefSeq" id="WP_170197775.1">
    <property type="nucleotide sequence ID" value="NZ_JABBNB010000060.1"/>
</dbReference>
<evidence type="ECO:0000313" key="4">
    <source>
        <dbReference type="EMBL" id="NMO05270.1"/>
    </source>
</evidence>
<dbReference type="EMBL" id="JABBNB010000060">
    <property type="protein sequence ID" value="NMO05270.1"/>
    <property type="molecule type" value="Genomic_DNA"/>
</dbReference>
<accession>A0A848L2M6</accession>
<feature type="transmembrane region" description="Helical" evidence="1">
    <location>
        <begin position="12"/>
        <end position="33"/>
    </location>
</feature>
<dbReference type="InterPro" id="IPR003399">
    <property type="entry name" value="Mce/MlaD"/>
</dbReference>
<dbReference type="Proteomes" id="UP000550729">
    <property type="component" value="Unassembled WGS sequence"/>
</dbReference>
<dbReference type="InterPro" id="IPR024516">
    <property type="entry name" value="Mce_C"/>
</dbReference>
<dbReference type="AlphaFoldDB" id="A0A848L2M6"/>
<dbReference type="Pfam" id="PF11887">
    <property type="entry name" value="Mce4_CUP1"/>
    <property type="match status" value="1"/>
</dbReference>
<evidence type="ECO:0000259" key="2">
    <source>
        <dbReference type="Pfam" id="PF02470"/>
    </source>
</evidence>
<dbReference type="GO" id="GO:0051701">
    <property type="term" value="P:biological process involved in interaction with host"/>
    <property type="evidence" value="ECO:0007669"/>
    <property type="project" value="TreeGrafter"/>
</dbReference>
<keyword evidence="1" id="KW-0472">Membrane</keyword>
<proteinExistence type="predicted"/>
<name>A0A848L2M6_9ACTN</name>
<dbReference type="NCBIfam" id="TIGR00996">
    <property type="entry name" value="Mtu_fam_mce"/>
    <property type="match status" value="1"/>
</dbReference>
<feature type="domain" description="Mce/MlaD" evidence="2">
    <location>
        <begin position="36"/>
        <end position="117"/>
    </location>
</feature>
<evidence type="ECO:0000259" key="3">
    <source>
        <dbReference type="Pfam" id="PF11887"/>
    </source>
</evidence>
<sequence>MNITRAAIKLAVFLTATATITAFLFIVVGNLRWGPTTHYSAEFASASGTRTGDDVKVAGVVVGKVTDVRVEANAGGAHKLGAVIDFDVNNDTQVTQATTATIKYKNLIGDRYLQLDTDSSVDAPARTPGTMLPLSQTKPALDMDALVNGFKPLLQGVDPDQANKLTASLISVLNGRTQDLGVLVSQVGELGQAIADRDAAVGSTVTDLNVVLDTVATRSVAFGQLITQLQSLFTGLADDRVLVRDGLTHIEAASAQLSDLLQRTRPDLTADIAHLRGLAANLNNDTSTLNLVLSKLPAAYQLMGRASGYGSFVNFFVCGLAIRYPTIDGGHADTPMFTVPARRCH</sequence>
<evidence type="ECO:0000313" key="5">
    <source>
        <dbReference type="Proteomes" id="UP000550729"/>
    </source>
</evidence>
<evidence type="ECO:0000256" key="1">
    <source>
        <dbReference type="SAM" id="Phobius"/>
    </source>
</evidence>
<dbReference type="GO" id="GO:0005576">
    <property type="term" value="C:extracellular region"/>
    <property type="evidence" value="ECO:0007669"/>
    <property type="project" value="TreeGrafter"/>
</dbReference>
<organism evidence="4 5">
    <name type="scientific">Gordonia asplenii</name>
    <dbReference type="NCBI Taxonomy" id="2725283"/>
    <lineage>
        <taxon>Bacteria</taxon>
        <taxon>Bacillati</taxon>
        <taxon>Actinomycetota</taxon>
        <taxon>Actinomycetes</taxon>
        <taxon>Mycobacteriales</taxon>
        <taxon>Gordoniaceae</taxon>
        <taxon>Gordonia</taxon>
    </lineage>
</organism>
<keyword evidence="1" id="KW-0812">Transmembrane</keyword>
<dbReference type="InterPro" id="IPR052336">
    <property type="entry name" value="MlaD_Phospholipid_Transporter"/>
</dbReference>
<gene>
    <name evidence="4" type="ORF">HH308_29030</name>
</gene>
<reference evidence="4 5" key="1">
    <citation type="submission" date="2020-04" db="EMBL/GenBank/DDBJ databases">
        <title>Gordonia sp. nov. TBRC 11910.</title>
        <authorList>
            <person name="Suriyachadkun C."/>
        </authorList>
    </citation>
    <scope>NUCLEOTIDE SEQUENCE [LARGE SCALE GENOMIC DNA]</scope>
    <source>
        <strain evidence="4 5">TBRC 11910</strain>
    </source>
</reference>
<dbReference type="PANTHER" id="PTHR33371">
    <property type="entry name" value="INTERMEMBRANE PHOSPHOLIPID TRANSPORT SYSTEM BINDING PROTEIN MLAD-RELATED"/>
    <property type="match status" value="1"/>
</dbReference>
<keyword evidence="5" id="KW-1185">Reference proteome</keyword>
<dbReference type="InterPro" id="IPR005693">
    <property type="entry name" value="Mce"/>
</dbReference>